<evidence type="ECO:0000313" key="2">
    <source>
        <dbReference type="EMBL" id="KAK9772530.1"/>
    </source>
</evidence>
<dbReference type="Pfam" id="PF06985">
    <property type="entry name" value="HET"/>
    <property type="match status" value="1"/>
</dbReference>
<gene>
    <name evidence="2" type="ORF">SCAR479_10747</name>
</gene>
<feature type="domain" description="Heterokaryon incompatibility" evidence="1">
    <location>
        <begin position="39"/>
        <end position="171"/>
    </location>
</feature>
<protein>
    <submittedName>
        <fullName evidence="2">Heterokaryon incompatibility protein-domain-containing protein</fullName>
    </submittedName>
</protein>
<evidence type="ECO:0000313" key="3">
    <source>
        <dbReference type="Proteomes" id="UP001465668"/>
    </source>
</evidence>
<accession>A0ABR2XFD0</accession>
<dbReference type="InterPro" id="IPR010730">
    <property type="entry name" value="HET"/>
</dbReference>
<sequence length="506" mass="56439">MCLETHSGCGLTQGRNWNGFSAIDVRKRVVVPLPDDARYASLSYMWGTPSDETIEHSGLPKNLPRTVDDSIIVAKSLGFKYLWVDRYCIPQIDGDAKRAHISRMAELYSRSTLTIIAVAGEGSNNGLPGVSIPRKSQISVRVGRRCLIAYDYSREEISRTKWATRGWTYQEALLSSRRLVFTENHVYFQCGAMLASDEFRDPLENPGPVKSQRGEFNILGLAFPKRLDQVQYEQAGELINEFQKRDLSYASDGINAISGILRIYEGRVLAGLPIPSNNGLNSLGCLSLALAWTTDSYLWPANSKMIRRSIFPSWTWAGWQRPGGFSATNIYFELLSVQNDEGEAVRADSSLIGKHYRCLIPHVVAHFADGLAMEWQSKEDLIVTRSDNGEYPKHLELSGWTFHLCQLIGLPNLAHEGSPISLLVQDLIEGGLPQDDMIALVLGFGNILSFVSVQRSVVLLILRRQGPYFERLDMGLLDMNVESSFPESGEPSMPGLNLEFSTILLT</sequence>
<comment type="caution">
    <text evidence="2">The sequence shown here is derived from an EMBL/GenBank/DDBJ whole genome shotgun (WGS) entry which is preliminary data.</text>
</comment>
<dbReference type="Proteomes" id="UP001465668">
    <property type="component" value="Unassembled WGS sequence"/>
</dbReference>
<keyword evidence="3" id="KW-1185">Reference proteome</keyword>
<dbReference type="EMBL" id="JARVKM010000060">
    <property type="protein sequence ID" value="KAK9772530.1"/>
    <property type="molecule type" value="Genomic_DNA"/>
</dbReference>
<reference evidence="2 3" key="1">
    <citation type="submission" date="2024-02" db="EMBL/GenBank/DDBJ databases">
        <title>First draft genome assembly of two strains of Seiridium cardinale.</title>
        <authorList>
            <person name="Emiliani G."/>
            <person name="Scali E."/>
        </authorList>
    </citation>
    <scope>NUCLEOTIDE SEQUENCE [LARGE SCALE GENOMIC DNA]</scope>
    <source>
        <strain evidence="2 3">BM-138-000479</strain>
    </source>
</reference>
<name>A0ABR2XFD0_9PEZI</name>
<dbReference type="PANTHER" id="PTHR33112:SF1">
    <property type="entry name" value="HETEROKARYON INCOMPATIBILITY DOMAIN-CONTAINING PROTEIN"/>
    <property type="match status" value="1"/>
</dbReference>
<proteinExistence type="predicted"/>
<evidence type="ECO:0000259" key="1">
    <source>
        <dbReference type="Pfam" id="PF06985"/>
    </source>
</evidence>
<organism evidence="2 3">
    <name type="scientific">Seiridium cardinale</name>
    <dbReference type="NCBI Taxonomy" id="138064"/>
    <lineage>
        <taxon>Eukaryota</taxon>
        <taxon>Fungi</taxon>
        <taxon>Dikarya</taxon>
        <taxon>Ascomycota</taxon>
        <taxon>Pezizomycotina</taxon>
        <taxon>Sordariomycetes</taxon>
        <taxon>Xylariomycetidae</taxon>
        <taxon>Amphisphaeriales</taxon>
        <taxon>Sporocadaceae</taxon>
        <taxon>Seiridium</taxon>
    </lineage>
</organism>
<dbReference type="PANTHER" id="PTHR33112">
    <property type="entry name" value="DOMAIN PROTEIN, PUTATIVE-RELATED"/>
    <property type="match status" value="1"/>
</dbReference>